<dbReference type="EMBL" id="CAJOBE010043745">
    <property type="protein sequence ID" value="CAF4335049.1"/>
    <property type="molecule type" value="Genomic_DNA"/>
</dbReference>
<dbReference type="Gene3D" id="3.40.50.150">
    <property type="entry name" value="Vaccinia Virus protein VP39"/>
    <property type="match status" value="1"/>
</dbReference>
<organism evidence="1 2">
    <name type="scientific">Rotaria sordida</name>
    <dbReference type="NCBI Taxonomy" id="392033"/>
    <lineage>
        <taxon>Eukaryota</taxon>
        <taxon>Metazoa</taxon>
        <taxon>Spiralia</taxon>
        <taxon>Gnathifera</taxon>
        <taxon>Rotifera</taxon>
        <taxon>Eurotatoria</taxon>
        <taxon>Bdelloidea</taxon>
        <taxon>Philodinida</taxon>
        <taxon>Philodinidae</taxon>
        <taxon>Rotaria</taxon>
    </lineage>
</organism>
<dbReference type="AlphaFoldDB" id="A0A820JYJ3"/>
<dbReference type="Proteomes" id="UP000663874">
    <property type="component" value="Unassembled WGS sequence"/>
</dbReference>
<feature type="non-terminal residue" evidence="1">
    <location>
        <position position="92"/>
    </location>
</feature>
<accession>A0A820JYJ3</accession>
<proteinExistence type="predicted"/>
<dbReference type="InterPro" id="IPR029063">
    <property type="entry name" value="SAM-dependent_MTases_sf"/>
</dbReference>
<reference evidence="1" key="1">
    <citation type="submission" date="2021-02" db="EMBL/GenBank/DDBJ databases">
        <authorList>
            <person name="Nowell W R."/>
        </authorList>
    </citation>
    <scope>NUCLEOTIDE SEQUENCE</scope>
</reference>
<name>A0A820JYJ3_9BILA</name>
<gene>
    <name evidence="1" type="ORF">FNK824_LOCUS41823</name>
</gene>
<protein>
    <submittedName>
        <fullName evidence="1">Uncharacterized protein</fullName>
    </submittedName>
</protein>
<comment type="caution">
    <text evidence="1">The sequence shown here is derived from an EMBL/GenBank/DDBJ whole genome shotgun (WGS) entry which is preliminary data.</text>
</comment>
<evidence type="ECO:0000313" key="2">
    <source>
        <dbReference type="Proteomes" id="UP000663874"/>
    </source>
</evidence>
<evidence type="ECO:0000313" key="1">
    <source>
        <dbReference type="EMBL" id="CAF4335049.1"/>
    </source>
</evidence>
<sequence length="92" mass="10137">MDTKSGIVLSMTGSYNSNSVPQLNVIQSSISFIQKAIDVLDIVPSFFPIMIADFGSSHGANSNYAMKIIINYIKQIKQTNQSFLIIHNDLPT</sequence>
<dbReference type="SUPFAM" id="SSF53335">
    <property type="entry name" value="S-adenosyl-L-methionine-dependent methyltransferases"/>
    <property type="match status" value="1"/>
</dbReference>